<dbReference type="EMBL" id="BK015633">
    <property type="protein sequence ID" value="DAE16953.1"/>
    <property type="molecule type" value="Genomic_DNA"/>
</dbReference>
<proteinExistence type="predicted"/>
<feature type="region of interest" description="Disordered" evidence="1">
    <location>
        <begin position="1"/>
        <end position="93"/>
    </location>
</feature>
<feature type="compositionally biased region" description="Basic and acidic residues" evidence="1">
    <location>
        <begin position="49"/>
        <end position="60"/>
    </location>
</feature>
<feature type="compositionally biased region" description="Basic and acidic residues" evidence="1">
    <location>
        <begin position="1"/>
        <end position="41"/>
    </location>
</feature>
<name>A0A8S5QDR7_9CAUD</name>
<sequence length="162" mass="18339">MGLFDLVREEQEAKKKAEESAKEDAVVEKVEKVEEAPKEADQQPAPVAKAEKQATEEVKQAVEQATEIAEESKKEEKPAGKKTPKKKSSSEKTYKYPFGVYSEGRLIDVSSYGFADGQEYTEKEITDIMLQHRHYEFAGTMEYSYIEDDNVLVVTGKQHRKG</sequence>
<evidence type="ECO:0000313" key="2">
    <source>
        <dbReference type="EMBL" id="DAE16953.1"/>
    </source>
</evidence>
<reference evidence="2" key="1">
    <citation type="journal article" date="2021" name="Proc. Natl. Acad. Sci. U.S.A.">
        <title>A Catalog of Tens of Thousands of Viruses from Human Metagenomes Reveals Hidden Associations with Chronic Diseases.</title>
        <authorList>
            <person name="Tisza M.J."/>
            <person name="Buck C.B."/>
        </authorList>
    </citation>
    <scope>NUCLEOTIDE SEQUENCE</scope>
    <source>
        <strain evidence="2">CtHhH6</strain>
    </source>
</reference>
<organism evidence="2">
    <name type="scientific">Siphoviridae sp. ctHhH6</name>
    <dbReference type="NCBI Taxonomy" id="2825422"/>
    <lineage>
        <taxon>Viruses</taxon>
        <taxon>Duplodnaviria</taxon>
        <taxon>Heunggongvirae</taxon>
        <taxon>Uroviricota</taxon>
        <taxon>Caudoviricetes</taxon>
    </lineage>
</organism>
<evidence type="ECO:0000256" key="1">
    <source>
        <dbReference type="SAM" id="MobiDB-lite"/>
    </source>
</evidence>
<feature type="compositionally biased region" description="Basic and acidic residues" evidence="1">
    <location>
        <begin position="70"/>
        <end position="79"/>
    </location>
</feature>
<accession>A0A8S5QDR7</accession>
<protein>
    <submittedName>
        <fullName evidence="2">Uncharacterized protein</fullName>
    </submittedName>
</protein>